<dbReference type="KEGG" id="fcy:FRACYDRAFT_197163"/>
<gene>
    <name evidence="4" type="ORF">FRACYDRAFT_197163</name>
</gene>
<dbReference type="EMBL" id="KV784383">
    <property type="protein sequence ID" value="OEU07943.1"/>
    <property type="molecule type" value="Genomic_DNA"/>
</dbReference>
<feature type="region of interest" description="Disordered" evidence="1">
    <location>
        <begin position="130"/>
        <end position="153"/>
    </location>
</feature>
<feature type="compositionally biased region" description="Low complexity" evidence="1">
    <location>
        <begin position="141"/>
        <end position="153"/>
    </location>
</feature>
<dbReference type="Gene3D" id="3.20.20.100">
    <property type="entry name" value="NADP-dependent oxidoreductase domain"/>
    <property type="match status" value="1"/>
</dbReference>
<evidence type="ECO:0000256" key="2">
    <source>
        <dbReference type="SAM" id="SignalP"/>
    </source>
</evidence>
<evidence type="ECO:0000259" key="3">
    <source>
        <dbReference type="Pfam" id="PF00248"/>
    </source>
</evidence>
<dbReference type="InterPro" id="IPR036812">
    <property type="entry name" value="NAD(P)_OxRdtase_dom_sf"/>
</dbReference>
<feature type="signal peptide" evidence="2">
    <location>
        <begin position="1"/>
        <end position="23"/>
    </location>
</feature>
<organism evidence="4 5">
    <name type="scientific">Fragilariopsis cylindrus CCMP1102</name>
    <dbReference type="NCBI Taxonomy" id="635003"/>
    <lineage>
        <taxon>Eukaryota</taxon>
        <taxon>Sar</taxon>
        <taxon>Stramenopiles</taxon>
        <taxon>Ochrophyta</taxon>
        <taxon>Bacillariophyta</taxon>
        <taxon>Bacillariophyceae</taxon>
        <taxon>Bacillariophycidae</taxon>
        <taxon>Bacillariales</taxon>
        <taxon>Bacillariaceae</taxon>
        <taxon>Fragilariopsis</taxon>
    </lineage>
</organism>
<evidence type="ECO:0000313" key="4">
    <source>
        <dbReference type="EMBL" id="OEU07943.1"/>
    </source>
</evidence>
<dbReference type="InParanoid" id="A0A1E7EQW2"/>
<evidence type="ECO:0000256" key="1">
    <source>
        <dbReference type="SAM" id="MobiDB-lite"/>
    </source>
</evidence>
<name>A0A1E7EQW2_9STRA</name>
<dbReference type="PANTHER" id="PTHR43827">
    <property type="entry name" value="2,5-DIKETO-D-GLUCONIC ACID REDUCTASE"/>
    <property type="match status" value="1"/>
</dbReference>
<dbReference type="CDD" id="cd19071">
    <property type="entry name" value="AKR_AKR1-5-like"/>
    <property type="match status" value="1"/>
</dbReference>
<reference evidence="4 5" key="1">
    <citation type="submission" date="2016-09" db="EMBL/GenBank/DDBJ databases">
        <title>Extensive genetic diversity and differential bi-allelic expression allows diatom success in the polar Southern Ocean.</title>
        <authorList>
            <consortium name="DOE Joint Genome Institute"/>
            <person name="Mock T."/>
            <person name="Otillar R.P."/>
            <person name="Strauss J."/>
            <person name="Dupont C."/>
            <person name="Frickenhaus S."/>
            <person name="Maumus F."/>
            <person name="Mcmullan M."/>
            <person name="Sanges R."/>
            <person name="Schmutz J."/>
            <person name="Toseland A."/>
            <person name="Valas R."/>
            <person name="Veluchamy A."/>
            <person name="Ward B.J."/>
            <person name="Allen A."/>
            <person name="Barry K."/>
            <person name="Falciatore A."/>
            <person name="Ferrante M."/>
            <person name="Fortunato A.E."/>
            <person name="Gloeckner G."/>
            <person name="Gruber A."/>
            <person name="Hipkin R."/>
            <person name="Janech M."/>
            <person name="Kroth P."/>
            <person name="Leese F."/>
            <person name="Lindquist E."/>
            <person name="Lyon B.R."/>
            <person name="Martin J."/>
            <person name="Mayer C."/>
            <person name="Parker M."/>
            <person name="Quesneville H."/>
            <person name="Raymond J."/>
            <person name="Uhlig C."/>
            <person name="Valentin K.U."/>
            <person name="Worden A.Z."/>
            <person name="Armbrust E.V."/>
            <person name="Bowler C."/>
            <person name="Green B."/>
            <person name="Moulton V."/>
            <person name="Van Oosterhout C."/>
            <person name="Grigoriev I."/>
        </authorList>
    </citation>
    <scope>NUCLEOTIDE SEQUENCE [LARGE SCALE GENOMIC DNA]</scope>
    <source>
        <strain evidence="4 5">CCMP1102</strain>
    </source>
</reference>
<sequence>MIQISILIIIVAFFLLNIIVVAANDSSIAAASVSTTKTNKQKHEHKHEHDDGLNNGLLGAVLIKLNDGNSIPQIGMGVALTGSKTYNSVIYALQHVGYRLFDTASEESYNNEDQVGNAIYDYNYDINRSNNCNDDYDDPNSGDASSSSDNNSNNNNTIFVTTKLWDTDHGFYNTIKAFMISYRELNLQNIENKHQHKQFKPIDLYLMHSPYGGRILETYDAMLYIQAQQQSQGKNPLLRSIGVSNFDIRHLEVIRINNRPMPTINQIEMHPLVYKQRKELIDYCHQHQIQIQAFGS</sequence>
<feature type="domain" description="NADP-dependent oxidoreductase" evidence="3">
    <location>
        <begin position="84"/>
        <end position="294"/>
    </location>
</feature>
<evidence type="ECO:0000313" key="5">
    <source>
        <dbReference type="Proteomes" id="UP000095751"/>
    </source>
</evidence>
<dbReference type="InterPro" id="IPR023210">
    <property type="entry name" value="NADP_OxRdtase_dom"/>
</dbReference>
<dbReference type="SUPFAM" id="SSF51430">
    <property type="entry name" value="NAD(P)-linked oxidoreductase"/>
    <property type="match status" value="1"/>
</dbReference>
<dbReference type="InterPro" id="IPR020471">
    <property type="entry name" value="AKR"/>
</dbReference>
<dbReference type="OrthoDB" id="37273at2759"/>
<feature type="chain" id="PRO_5009192137" evidence="2">
    <location>
        <begin position="24"/>
        <end position="296"/>
    </location>
</feature>
<accession>A0A1E7EQW2</accession>
<dbReference type="GO" id="GO:0016491">
    <property type="term" value="F:oxidoreductase activity"/>
    <property type="evidence" value="ECO:0007669"/>
    <property type="project" value="InterPro"/>
</dbReference>
<protein>
    <submittedName>
        <fullName evidence="4">Aldo/keto reductase</fullName>
    </submittedName>
</protein>
<keyword evidence="5" id="KW-1185">Reference proteome</keyword>
<dbReference type="Pfam" id="PF00248">
    <property type="entry name" value="Aldo_ket_red"/>
    <property type="match status" value="1"/>
</dbReference>
<dbReference type="PANTHER" id="PTHR43827:SF13">
    <property type="entry name" value="ALDO_KETO REDUCTASE FAMILY PROTEIN"/>
    <property type="match status" value="1"/>
</dbReference>
<dbReference type="Proteomes" id="UP000095751">
    <property type="component" value="Unassembled WGS sequence"/>
</dbReference>
<dbReference type="AlphaFoldDB" id="A0A1E7EQW2"/>
<proteinExistence type="predicted"/>
<keyword evidence="2" id="KW-0732">Signal</keyword>